<keyword evidence="1" id="KW-0812">Transmembrane</keyword>
<evidence type="ECO:0000313" key="2">
    <source>
        <dbReference type="EMBL" id="KXB61206.1"/>
    </source>
</evidence>
<feature type="transmembrane region" description="Helical" evidence="1">
    <location>
        <begin position="87"/>
        <end position="104"/>
    </location>
</feature>
<dbReference type="OrthoDB" id="2053716at2"/>
<evidence type="ECO:0000313" key="3">
    <source>
        <dbReference type="Proteomes" id="UP000070394"/>
    </source>
</evidence>
<feature type="transmembrane region" description="Helical" evidence="1">
    <location>
        <begin position="116"/>
        <end position="139"/>
    </location>
</feature>
<protein>
    <submittedName>
        <fullName evidence="2">Uncharacterized protein</fullName>
    </submittedName>
</protein>
<dbReference type="AlphaFoldDB" id="A0A134A0J8"/>
<dbReference type="RefSeq" id="WP_060930157.1">
    <property type="nucleotide sequence ID" value="NZ_KQ959772.1"/>
</dbReference>
<dbReference type="EMBL" id="LSDA01000002">
    <property type="protein sequence ID" value="KXB61206.1"/>
    <property type="molecule type" value="Genomic_DNA"/>
</dbReference>
<feature type="transmembrane region" description="Helical" evidence="1">
    <location>
        <begin position="55"/>
        <end position="75"/>
    </location>
</feature>
<keyword evidence="1" id="KW-1133">Transmembrane helix</keyword>
<dbReference type="Proteomes" id="UP000070394">
    <property type="component" value="Unassembled WGS sequence"/>
</dbReference>
<comment type="caution">
    <text evidence="2">The sequence shown here is derived from an EMBL/GenBank/DDBJ whole genome shotgun (WGS) entry which is preliminary data.</text>
</comment>
<reference evidence="3" key="1">
    <citation type="submission" date="2016-01" db="EMBL/GenBank/DDBJ databases">
        <authorList>
            <person name="Mitreva M."/>
            <person name="Pepin K.H."/>
            <person name="Mihindukulasuriya K.A."/>
            <person name="Fulton R."/>
            <person name="Fronick C."/>
            <person name="O'Laughlin M."/>
            <person name="Miner T."/>
            <person name="Herter B."/>
            <person name="Rosa B.A."/>
            <person name="Cordes M."/>
            <person name="Tomlinson C."/>
            <person name="Wollam A."/>
            <person name="Palsikar V.B."/>
            <person name="Mardis E.R."/>
            <person name="Wilson R.K."/>
        </authorList>
    </citation>
    <scope>NUCLEOTIDE SEQUENCE [LARGE SCALE GENOMIC DNA]</scope>
    <source>
        <strain evidence="3">DNF00896</strain>
    </source>
</reference>
<keyword evidence="3" id="KW-1185">Reference proteome</keyword>
<gene>
    <name evidence="2" type="ORF">HMPREF1866_00147</name>
</gene>
<dbReference type="STRING" id="467210.HMPREF1866_00147"/>
<sequence>MRFFKRKRIGTPFRREENILDSDRFLAAEDKVKFATSRSDMVDYMRRPFAKDAKFALFMDLVAVVLLVFAIRKVVENQGAPSTQVSAFALCSFLFAGAGFYYSMKSFKDGVARKSLSVITTLIGGVLFLLWFLIFILGIRG</sequence>
<organism evidence="2 3">
    <name type="scientific">Lachnoanaerobaculum saburreum</name>
    <dbReference type="NCBI Taxonomy" id="467210"/>
    <lineage>
        <taxon>Bacteria</taxon>
        <taxon>Bacillati</taxon>
        <taxon>Bacillota</taxon>
        <taxon>Clostridia</taxon>
        <taxon>Lachnospirales</taxon>
        <taxon>Lachnospiraceae</taxon>
        <taxon>Lachnoanaerobaculum</taxon>
    </lineage>
</organism>
<evidence type="ECO:0000256" key="1">
    <source>
        <dbReference type="SAM" id="Phobius"/>
    </source>
</evidence>
<proteinExistence type="predicted"/>
<keyword evidence="1" id="KW-0472">Membrane</keyword>
<name>A0A134A0J8_9FIRM</name>
<accession>A0A134A0J8</accession>